<organism evidence="1 2">
    <name type="scientific">Pleionea litopenaei</name>
    <dbReference type="NCBI Taxonomy" id="3070815"/>
    <lineage>
        <taxon>Bacteria</taxon>
        <taxon>Pseudomonadati</taxon>
        <taxon>Pseudomonadota</taxon>
        <taxon>Gammaproteobacteria</taxon>
        <taxon>Oceanospirillales</taxon>
        <taxon>Pleioneaceae</taxon>
        <taxon>Pleionea</taxon>
    </lineage>
</organism>
<proteinExistence type="predicted"/>
<keyword evidence="2" id="KW-1185">Reference proteome</keyword>
<dbReference type="RefSeq" id="WP_309203106.1">
    <property type="nucleotide sequence ID" value="NZ_CP133548.1"/>
</dbReference>
<protein>
    <submittedName>
        <fullName evidence="1">Uncharacterized protein</fullName>
    </submittedName>
</protein>
<dbReference type="KEGG" id="plei:Q9312_03215"/>
<name>A0AA51X784_9GAMM</name>
<dbReference type="Proteomes" id="UP001239782">
    <property type="component" value="Chromosome"/>
</dbReference>
<gene>
    <name evidence="1" type="ORF">Q9312_03215</name>
</gene>
<evidence type="ECO:0000313" key="2">
    <source>
        <dbReference type="Proteomes" id="UP001239782"/>
    </source>
</evidence>
<dbReference type="AlphaFoldDB" id="A0AA51X784"/>
<dbReference type="EMBL" id="CP133548">
    <property type="protein sequence ID" value="WMS87938.1"/>
    <property type="molecule type" value="Genomic_DNA"/>
</dbReference>
<reference evidence="1 2" key="1">
    <citation type="submission" date="2023-08" db="EMBL/GenBank/DDBJ databases">
        <title>Pleionea litopenaei sp. nov., isolated from stomach of juvenile Litopenaeus vannamei.</title>
        <authorList>
            <person name="Rho A.M."/>
            <person name="Hwang C.Y."/>
        </authorList>
    </citation>
    <scope>NUCLEOTIDE SEQUENCE [LARGE SCALE GENOMIC DNA]</scope>
    <source>
        <strain evidence="1 2">HL-JVS1</strain>
    </source>
</reference>
<accession>A0AA51X784</accession>
<evidence type="ECO:0000313" key="1">
    <source>
        <dbReference type="EMBL" id="WMS87938.1"/>
    </source>
</evidence>
<sequence length="99" mass="11719">MIKDFLKRKEITKHAKLIVSQHLNELGIKKIKESESDKAEKKLDKVIKNIKYDLSKLRHKEKYGVYGKAKLLKEVQNCLNETELTEETIARIMKELFYI</sequence>